<keyword evidence="8" id="KW-1185">Reference proteome</keyword>
<name>A0ABT7H9B3_9GAMM</name>
<reference evidence="7 8" key="1">
    <citation type="submission" date="2023-05" db="EMBL/GenBank/DDBJ databases">
        <title>Marinobacter albus sp. nov., a marine bacterium isolated from sand in a coastal intertidal zone of huludao.</title>
        <authorList>
            <person name="Deng T."/>
        </authorList>
    </citation>
    <scope>NUCLEOTIDE SEQUENCE [LARGE SCALE GENOMIC DNA]</scope>
    <source>
        <strain evidence="7 8">M216</strain>
    </source>
</reference>
<dbReference type="InterPro" id="IPR009056">
    <property type="entry name" value="Cyt_c-like_dom"/>
</dbReference>
<keyword evidence="1 4" id="KW-0349">Heme</keyword>
<dbReference type="Pfam" id="PF13442">
    <property type="entry name" value="Cytochrome_CBB3"/>
    <property type="match status" value="1"/>
</dbReference>
<keyword evidence="3 4" id="KW-0408">Iron</keyword>
<dbReference type="RefSeq" id="WP_219866589.1">
    <property type="nucleotide sequence ID" value="NZ_JASSQD010000001.1"/>
</dbReference>
<dbReference type="PROSITE" id="PS51007">
    <property type="entry name" value="CYTC"/>
    <property type="match status" value="1"/>
</dbReference>
<feature type="domain" description="Cytochrome c" evidence="6">
    <location>
        <begin position="68"/>
        <end position="153"/>
    </location>
</feature>
<dbReference type="Proteomes" id="UP001223547">
    <property type="component" value="Unassembled WGS sequence"/>
</dbReference>
<feature type="region of interest" description="Disordered" evidence="5">
    <location>
        <begin position="191"/>
        <end position="230"/>
    </location>
</feature>
<accession>A0ABT7H9B3</accession>
<feature type="compositionally biased region" description="Basic and acidic residues" evidence="5">
    <location>
        <begin position="216"/>
        <end position="230"/>
    </location>
</feature>
<sequence>MRFLFGFIAAFVVLALMGAAVVQSGIYNVAATDKHSPEMKWLIHTTMERSVQAQSQTIDVPGDLGTEAMIQQGAQAYDQLCAACHLKPGKDSSLLRQGLNPTPPNLTTEGHFDAASHFWVIKNGIKMTGMPAWGETHADEEIWELTAFLQQLPELSEQQYAALIQPAEGENAVAGDGHDHDHSEMAGMMAGESSMKASSHHSGESSGASEQGSVKEGTEADDHYADGHTH</sequence>
<evidence type="ECO:0000256" key="3">
    <source>
        <dbReference type="ARBA" id="ARBA00023004"/>
    </source>
</evidence>
<protein>
    <submittedName>
        <fullName evidence="7">Cytochrome c</fullName>
    </submittedName>
</protein>
<evidence type="ECO:0000256" key="5">
    <source>
        <dbReference type="SAM" id="MobiDB-lite"/>
    </source>
</evidence>
<dbReference type="Gene3D" id="1.10.760.10">
    <property type="entry name" value="Cytochrome c-like domain"/>
    <property type="match status" value="1"/>
</dbReference>
<proteinExistence type="predicted"/>
<evidence type="ECO:0000313" key="7">
    <source>
        <dbReference type="EMBL" id="MDK9556937.1"/>
    </source>
</evidence>
<evidence type="ECO:0000256" key="4">
    <source>
        <dbReference type="PROSITE-ProRule" id="PRU00433"/>
    </source>
</evidence>
<dbReference type="SUPFAM" id="SSF46626">
    <property type="entry name" value="Cytochrome c"/>
    <property type="match status" value="1"/>
</dbReference>
<comment type="caution">
    <text evidence="7">The sequence shown here is derived from an EMBL/GenBank/DDBJ whole genome shotgun (WGS) entry which is preliminary data.</text>
</comment>
<gene>
    <name evidence="7" type="ORF">QQF73_04810</name>
</gene>
<dbReference type="InterPro" id="IPR036909">
    <property type="entry name" value="Cyt_c-like_dom_sf"/>
</dbReference>
<dbReference type="EMBL" id="JASSQD010000001">
    <property type="protein sequence ID" value="MDK9556937.1"/>
    <property type="molecule type" value="Genomic_DNA"/>
</dbReference>
<evidence type="ECO:0000313" key="8">
    <source>
        <dbReference type="Proteomes" id="UP001223547"/>
    </source>
</evidence>
<keyword evidence="2 4" id="KW-0479">Metal-binding</keyword>
<evidence type="ECO:0000256" key="1">
    <source>
        <dbReference type="ARBA" id="ARBA00022617"/>
    </source>
</evidence>
<evidence type="ECO:0000259" key="6">
    <source>
        <dbReference type="PROSITE" id="PS51007"/>
    </source>
</evidence>
<organism evidence="7 8">
    <name type="scientific">Marinobacter albus</name>
    <dbReference type="NCBI Taxonomy" id="3030833"/>
    <lineage>
        <taxon>Bacteria</taxon>
        <taxon>Pseudomonadati</taxon>
        <taxon>Pseudomonadota</taxon>
        <taxon>Gammaproteobacteria</taxon>
        <taxon>Pseudomonadales</taxon>
        <taxon>Marinobacteraceae</taxon>
        <taxon>Marinobacter</taxon>
    </lineage>
</organism>
<evidence type="ECO:0000256" key="2">
    <source>
        <dbReference type="ARBA" id="ARBA00022723"/>
    </source>
</evidence>